<feature type="transmembrane region" description="Helical" evidence="9">
    <location>
        <begin position="317"/>
        <end position="338"/>
    </location>
</feature>
<dbReference type="AlphaFoldDB" id="A0AAN9ARK9"/>
<accession>A0AAN9ARK9</accession>
<name>A0AAN9ARK9_9CAEN</name>
<evidence type="ECO:0000313" key="12">
    <source>
        <dbReference type="Proteomes" id="UP001374579"/>
    </source>
</evidence>
<comment type="subcellular location">
    <subcellularLocation>
        <location evidence="1">Apical cell membrane</location>
        <topology evidence="1">Multi-pass membrane protein</topology>
    </subcellularLocation>
</comment>
<dbReference type="GO" id="GO:0005635">
    <property type="term" value="C:nuclear envelope"/>
    <property type="evidence" value="ECO:0007669"/>
    <property type="project" value="TreeGrafter"/>
</dbReference>
<dbReference type="FunFam" id="1.20.1250.20:FF:000297">
    <property type="entry name" value="Solute carrier family 22 member 18"/>
    <property type="match status" value="1"/>
</dbReference>
<evidence type="ECO:0000256" key="4">
    <source>
        <dbReference type="ARBA" id="ARBA00022989"/>
    </source>
</evidence>
<proteinExistence type="predicted"/>
<dbReference type="GO" id="GO:0016324">
    <property type="term" value="C:apical plasma membrane"/>
    <property type="evidence" value="ECO:0007669"/>
    <property type="project" value="UniProtKB-SubCell"/>
</dbReference>
<feature type="transmembrane region" description="Helical" evidence="9">
    <location>
        <begin position="219"/>
        <end position="239"/>
    </location>
</feature>
<dbReference type="Proteomes" id="UP001374579">
    <property type="component" value="Unassembled WGS sequence"/>
</dbReference>
<feature type="transmembrane region" description="Helical" evidence="9">
    <location>
        <begin position="105"/>
        <end position="124"/>
    </location>
</feature>
<dbReference type="PANTHER" id="PTHR24002:SF3">
    <property type="entry name" value="SOLUTE CARRIER FAMILY 22 MEMBER 18"/>
    <property type="match status" value="1"/>
</dbReference>
<feature type="transmembrane region" description="Helical" evidence="9">
    <location>
        <begin position="435"/>
        <end position="452"/>
    </location>
</feature>
<evidence type="ECO:0000256" key="5">
    <source>
        <dbReference type="ARBA" id="ARBA00023136"/>
    </source>
</evidence>
<feature type="transmembrane region" description="Helical" evidence="9">
    <location>
        <begin position="136"/>
        <end position="158"/>
    </location>
</feature>
<feature type="domain" description="Major facilitator superfamily (MFS) profile" evidence="10">
    <location>
        <begin position="67"/>
        <end position="457"/>
    </location>
</feature>
<dbReference type="CDD" id="cd17331">
    <property type="entry name" value="MFS_SLC22A18"/>
    <property type="match status" value="1"/>
</dbReference>
<protein>
    <recommendedName>
        <fullName evidence="6">Organic cation transporter-like protein 2</fullName>
    </recommendedName>
</protein>
<feature type="transmembrane region" description="Helical" evidence="9">
    <location>
        <begin position="67"/>
        <end position="85"/>
    </location>
</feature>
<feature type="region of interest" description="Disordered" evidence="8">
    <location>
        <begin position="1"/>
        <end position="62"/>
    </location>
</feature>
<evidence type="ECO:0000313" key="11">
    <source>
        <dbReference type="EMBL" id="KAK7091600.1"/>
    </source>
</evidence>
<evidence type="ECO:0000256" key="3">
    <source>
        <dbReference type="ARBA" id="ARBA00022692"/>
    </source>
</evidence>
<dbReference type="SUPFAM" id="SSF103473">
    <property type="entry name" value="MFS general substrate transporter"/>
    <property type="match status" value="1"/>
</dbReference>
<keyword evidence="5 9" id="KW-0472">Membrane</keyword>
<dbReference type="Gene3D" id="1.20.1250.20">
    <property type="entry name" value="MFS general substrate transporter like domains"/>
    <property type="match status" value="1"/>
</dbReference>
<keyword evidence="3 9" id="KW-0812">Transmembrane</keyword>
<feature type="transmembrane region" description="Helical" evidence="9">
    <location>
        <begin position="368"/>
        <end position="387"/>
    </location>
</feature>
<sequence>MSQRTGTRKADENDQHGGIPHLMNNSRDMNSHATDKNSDSESYDMDSHGKEDGGGAGVGKSSSDRRVIMCTHFNIFLYSTCFWIQTGTLPYLTKKLGADPVTFGYLQTTFAVVQLAGGPLFGRFGDIFGGRAAMTLAFVAAALSYALLGVSYSIPILFVSRLPSVFMHAMQGGQMIVTDIGDSSKRADALGKLGMSYGVGMVIGPFVGGIITKVFGEQFAAFVAAAGSLLSIVLVLQFVPPQTKKFTAPSKETQGSGSSGGTTLFSLKKWTSLVAAPGACFLLCVRFFAGIPIGVFQSMFQVVALETFKLAPDQNGYLMSFIGVTTMIVQGVGVGYVTKKFTESSTLVASSAILVFSYLLLAQVGSVFQLCLVCLPLVVGLTTQNVVVTSALTHTVTEEDTGAILGLNMAVNSLVRTFSPTVGGYLLESYGFPSFGYFGTVVSTVLTLVLFVRHQRKAL</sequence>
<evidence type="ECO:0000256" key="2">
    <source>
        <dbReference type="ARBA" id="ARBA00022475"/>
    </source>
</evidence>
<feature type="compositionally biased region" description="Basic and acidic residues" evidence="8">
    <location>
        <begin position="29"/>
        <end position="53"/>
    </location>
</feature>
<feature type="transmembrane region" description="Helical" evidence="9">
    <location>
        <begin position="274"/>
        <end position="296"/>
    </location>
</feature>
<dbReference type="Pfam" id="PF07690">
    <property type="entry name" value="MFS_1"/>
    <property type="match status" value="1"/>
</dbReference>
<evidence type="ECO:0000256" key="7">
    <source>
        <dbReference type="ARBA" id="ARBA00093348"/>
    </source>
</evidence>
<dbReference type="EMBL" id="JBAMIC010000022">
    <property type="protein sequence ID" value="KAK7091600.1"/>
    <property type="molecule type" value="Genomic_DNA"/>
</dbReference>
<dbReference type="InterPro" id="IPR036259">
    <property type="entry name" value="MFS_trans_sf"/>
</dbReference>
<feature type="transmembrane region" description="Helical" evidence="9">
    <location>
        <begin position="344"/>
        <end position="361"/>
    </location>
</feature>
<keyword evidence="2" id="KW-1003">Cell membrane</keyword>
<comment type="caution">
    <text evidence="11">The sequence shown here is derived from an EMBL/GenBank/DDBJ whole genome shotgun (WGS) entry which is preliminary data.</text>
</comment>
<feature type="transmembrane region" description="Helical" evidence="9">
    <location>
        <begin position="194"/>
        <end position="212"/>
    </location>
</feature>
<dbReference type="InterPro" id="IPR020846">
    <property type="entry name" value="MFS_dom"/>
</dbReference>
<evidence type="ECO:0000256" key="1">
    <source>
        <dbReference type="ARBA" id="ARBA00004424"/>
    </source>
</evidence>
<dbReference type="PANTHER" id="PTHR24002">
    <property type="entry name" value="SOLUTE CARRIER FAMILY 22 MEMBER 18"/>
    <property type="match status" value="1"/>
</dbReference>
<dbReference type="InterPro" id="IPR001958">
    <property type="entry name" value="Tet-R_TetA/multi-R_MdtG-like"/>
</dbReference>
<dbReference type="PROSITE" id="PS50850">
    <property type="entry name" value="MFS"/>
    <property type="match status" value="1"/>
</dbReference>
<organism evidence="11 12">
    <name type="scientific">Littorina saxatilis</name>
    <dbReference type="NCBI Taxonomy" id="31220"/>
    <lineage>
        <taxon>Eukaryota</taxon>
        <taxon>Metazoa</taxon>
        <taxon>Spiralia</taxon>
        <taxon>Lophotrochozoa</taxon>
        <taxon>Mollusca</taxon>
        <taxon>Gastropoda</taxon>
        <taxon>Caenogastropoda</taxon>
        <taxon>Littorinimorpha</taxon>
        <taxon>Littorinoidea</taxon>
        <taxon>Littorinidae</taxon>
        <taxon>Littorina</taxon>
    </lineage>
</organism>
<keyword evidence="4 9" id="KW-1133">Transmembrane helix</keyword>
<dbReference type="PRINTS" id="PR01035">
    <property type="entry name" value="TCRTETA"/>
</dbReference>
<evidence type="ECO:0000256" key="6">
    <source>
        <dbReference type="ARBA" id="ARBA00078639"/>
    </source>
</evidence>
<keyword evidence="12" id="KW-1185">Reference proteome</keyword>
<gene>
    <name evidence="11" type="ORF">V1264_009261</name>
</gene>
<dbReference type="InterPro" id="IPR011701">
    <property type="entry name" value="MFS"/>
</dbReference>
<dbReference type="GO" id="GO:0022857">
    <property type="term" value="F:transmembrane transporter activity"/>
    <property type="evidence" value="ECO:0007669"/>
    <property type="project" value="InterPro"/>
</dbReference>
<comment type="function">
    <text evidence="7">May act as a transporter of organic cations based on a proton efflux antiport mechanism. May play a role in the transport of chloroquine and quinidine-related compounds in kidney. Plays a role in the regulation of lipid metabolism.</text>
</comment>
<evidence type="ECO:0000256" key="8">
    <source>
        <dbReference type="SAM" id="MobiDB-lite"/>
    </source>
</evidence>
<evidence type="ECO:0000259" key="10">
    <source>
        <dbReference type="PROSITE" id="PS50850"/>
    </source>
</evidence>
<reference evidence="11 12" key="1">
    <citation type="submission" date="2024-02" db="EMBL/GenBank/DDBJ databases">
        <title>Chromosome-scale genome assembly of the rough periwinkle Littorina saxatilis.</title>
        <authorList>
            <person name="De Jode A."/>
            <person name="Faria R."/>
            <person name="Formenti G."/>
            <person name="Sims Y."/>
            <person name="Smith T.P."/>
            <person name="Tracey A."/>
            <person name="Wood J.M.D."/>
            <person name="Zagrodzka Z.B."/>
            <person name="Johannesson K."/>
            <person name="Butlin R.K."/>
            <person name="Leder E.H."/>
        </authorList>
    </citation>
    <scope>NUCLEOTIDE SEQUENCE [LARGE SCALE GENOMIC DNA]</scope>
    <source>
        <strain evidence="11">Snail1</strain>
        <tissue evidence="11">Muscle</tissue>
    </source>
</reference>
<evidence type="ECO:0000256" key="9">
    <source>
        <dbReference type="SAM" id="Phobius"/>
    </source>
</evidence>